<reference evidence="1" key="1">
    <citation type="submission" date="2013-04" db="EMBL/GenBank/DDBJ databases">
        <authorList>
            <person name="Qu J."/>
            <person name="Murali S.C."/>
            <person name="Bandaranaike D."/>
            <person name="Bellair M."/>
            <person name="Blankenburg K."/>
            <person name="Chao H."/>
            <person name="Dinh H."/>
            <person name="Doddapaneni H."/>
            <person name="Downs B."/>
            <person name="Dugan-Rocha S."/>
            <person name="Elkadiri S."/>
            <person name="Gnanaolivu R.D."/>
            <person name="Hernandez B."/>
            <person name="Javaid M."/>
            <person name="Jayaseelan J.C."/>
            <person name="Lee S."/>
            <person name="Li M."/>
            <person name="Ming W."/>
            <person name="Munidasa M."/>
            <person name="Muniz J."/>
            <person name="Nguyen L."/>
            <person name="Ongeri F."/>
            <person name="Osuji N."/>
            <person name="Pu L.-L."/>
            <person name="Puazo M."/>
            <person name="Qu C."/>
            <person name="Quiroz J."/>
            <person name="Raj R."/>
            <person name="Weissenberger G."/>
            <person name="Xin Y."/>
            <person name="Zou X."/>
            <person name="Han Y."/>
            <person name="Richards S."/>
            <person name="Worley K."/>
            <person name="Muzny D."/>
            <person name="Gibbs R."/>
        </authorList>
    </citation>
    <scope>NUCLEOTIDE SEQUENCE</scope>
    <source>
        <strain evidence="1">Sampled in the wild</strain>
    </source>
</reference>
<name>A0A8K0K776_LADFU</name>
<keyword evidence="2" id="KW-1185">Reference proteome</keyword>
<organism evidence="1 2">
    <name type="scientific">Ladona fulva</name>
    <name type="common">Scarce chaser dragonfly</name>
    <name type="synonym">Libellula fulva</name>
    <dbReference type="NCBI Taxonomy" id="123851"/>
    <lineage>
        <taxon>Eukaryota</taxon>
        <taxon>Metazoa</taxon>
        <taxon>Ecdysozoa</taxon>
        <taxon>Arthropoda</taxon>
        <taxon>Hexapoda</taxon>
        <taxon>Insecta</taxon>
        <taxon>Pterygota</taxon>
        <taxon>Palaeoptera</taxon>
        <taxon>Odonata</taxon>
        <taxon>Epiprocta</taxon>
        <taxon>Anisoptera</taxon>
        <taxon>Libelluloidea</taxon>
        <taxon>Libellulidae</taxon>
        <taxon>Ladona</taxon>
    </lineage>
</organism>
<dbReference type="EMBL" id="KZ308391">
    <property type="protein sequence ID" value="KAG8228809.1"/>
    <property type="molecule type" value="Genomic_DNA"/>
</dbReference>
<gene>
    <name evidence="1" type="ORF">J437_LFUL008730</name>
</gene>
<evidence type="ECO:0000313" key="1">
    <source>
        <dbReference type="EMBL" id="KAG8228809.1"/>
    </source>
</evidence>
<dbReference type="AlphaFoldDB" id="A0A8K0K776"/>
<protein>
    <submittedName>
        <fullName evidence="1">Uncharacterized protein</fullName>
    </submittedName>
</protein>
<comment type="caution">
    <text evidence="1">The sequence shown here is derived from an EMBL/GenBank/DDBJ whole genome shotgun (WGS) entry which is preliminary data.</text>
</comment>
<evidence type="ECO:0000313" key="2">
    <source>
        <dbReference type="Proteomes" id="UP000792457"/>
    </source>
</evidence>
<dbReference type="OrthoDB" id="10058657at2759"/>
<sequence>MGTFKSRSGIVREKAAGSVQNIPQKPKTVPPVFIYRFIQGVNAVDGFLPPFSMYELVNQARGEAVECSDFIEKAKLKVLPKDPTRLFQNAVKKAVRECNLFSQGETTKLTYMNPMPP</sequence>
<accession>A0A8K0K776</accession>
<dbReference type="Proteomes" id="UP000792457">
    <property type="component" value="Unassembled WGS sequence"/>
</dbReference>
<reference evidence="1" key="2">
    <citation type="submission" date="2017-10" db="EMBL/GenBank/DDBJ databases">
        <title>Ladona fulva Genome sequencing and assembly.</title>
        <authorList>
            <person name="Murali S."/>
            <person name="Richards S."/>
            <person name="Bandaranaike D."/>
            <person name="Bellair M."/>
            <person name="Blankenburg K."/>
            <person name="Chao H."/>
            <person name="Dinh H."/>
            <person name="Doddapaneni H."/>
            <person name="Dugan-Rocha S."/>
            <person name="Elkadiri S."/>
            <person name="Gnanaolivu R."/>
            <person name="Hernandez B."/>
            <person name="Skinner E."/>
            <person name="Javaid M."/>
            <person name="Lee S."/>
            <person name="Li M."/>
            <person name="Ming W."/>
            <person name="Munidasa M."/>
            <person name="Muniz J."/>
            <person name="Nguyen L."/>
            <person name="Hughes D."/>
            <person name="Osuji N."/>
            <person name="Pu L.-L."/>
            <person name="Puazo M."/>
            <person name="Qu C."/>
            <person name="Quiroz J."/>
            <person name="Raj R."/>
            <person name="Weissenberger G."/>
            <person name="Xin Y."/>
            <person name="Zou X."/>
            <person name="Han Y."/>
            <person name="Worley K."/>
            <person name="Muzny D."/>
            <person name="Gibbs R."/>
        </authorList>
    </citation>
    <scope>NUCLEOTIDE SEQUENCE</scope>
    <source>
        <strain evidence="1">Sampled in the wild</strain>
    </source>
</reference>
<proteinExistence type="predicted"/>